<keyword evidence="1" id="KW-0328">Glycosyltransferase</keyword>
<sequence>IPLEIFLPPPDFDHINFLTTKDHNGLNTGVFFMRVDPWSVTFLTKSMGLPMFRPDIDLGFSIDQEAMANIFHETEYGYARLYQPRQWFNTYEFSHGYEGKKGNMLVHFPGLGDRWDHMSSWLDIIEQHPEEWEMELSNTTYQAEIDQFWSALREGRKALEEAKHQLNQLGGEHAKHVEEKITQLQQAMDQKSDEPETVTHATDDLRQAIEAVTMQAAAAAAASPGETEPEATSPESAVSEGT</sequence>
<proteinExistence type="predicted"/>
<evidence type="ECO:0000256" key="4">
    <source>
        <dbReference type="SAM" id="MobiDB-lite"/>
    </source>
</evidence>
<dbReference type="GO" id="GO:0000139">
    <property type="term" value="C:Golgi membrane"/>
    <property type="evidence" value="ECO:0007669"/>
    <property type="project" value="TreeGrafter"/>
</dbReference>
<protein>
    <submittedName>
        <fullName evidence="5">Uncharacterized protein</fullName>
    </submittedName>
</protein>
<comment type="caution">
    <text evidence="5">The sequence shown here is derived from an EMBL/GenBank/DDBJ whole genome shotgun (WGS) entry which is preliminary data.</text>
</comment>
<dbReference type="PANTHER" id="PTHR31306">
    <property type="entry name" value="ALPHA-1,6-MANNOSYLTRANSFERASE MNN11-RELATED"/>
    <property type="match status" value="1"/>
</dbReference>
<evidence type="ECO:0000313" key="6">
    <source>
        <dbReference type="Proteomes" id="UP000750711"/>
    </source>
</evidence>
<feature type="region of interest" description="Disordered" evidence="4">
    <location>
        <begin position="216"/>
        <end position="242"/>
    </location>
</feature>
<dbReference type="InterPro" id="IPR008630">
    <property type="entry name" value="Glyco_trans_34"/>
</dbReference>
<dbReference type="Proteomes" id="UP000750711">
    <property type="component" value="Unassembled WGS sequence"/>
</dbReference>
<dbReference type="EMBL" id="JAGHQM010004242">
    <property type="protein sequence ID" value="KAH0536683.1"/>
    <property type="molecule type" value="Genomic_DNA"/>
</dbReference>
<dbReference type="Pfam" id="PF05637">
    <property type="entry name" value="Glyco_transf_34"/>
    <property type="match status" value="1"/>
</dbReference>
<feature type="compositionally biased region" description="Polar residues" evidence="4">
    <location>
        <begin position="233"/>
        <end position="242"/>
    </location>
</feature>
<evidence type="ECO:0000313" key="5">
    <source>
        <dbReference type="EMBL" id="KAH0536683.1"/>
    </source>
</evidence>
<dbReference type="PANTHER" id="PTHR31306:SF8">
    <property type="entry name" value="GLYCOSYLTRANSFERASE FAMILY 34 PROTEIN"/>
    <property type="match status" value="1"/>
</dbReference>
<reference evidence="5" key="1">
    <citation type="submission" date="2021-03" db="EMBL/GenBank/DDBJ databases">
        <title>Comparative genomics and phylogenomic investigation of the class Geoglossomycetes provide insights into ecological specialization and systematics.</title>
        <authorList>
            <person name="Melie T."/>
            <person name="Pirro S."/>
            <person name="Miller A.N."/>
            <person name="Quandt A."/>
        </authorList>
    </citation>
    <scope>NUCLEOTIDE SEQUENCE</scope>
    <source>
        <strain evidence="5">CAQ_001_2017</strain>
    </source>
</reference>
<keyword evidence="6" id="KW-1185">Reference proteome</keyword>
<feature type="non-terminal residue" evidence="5">
    <location>
        <position position="1"/>
    </location>
</feature>
<dbReference type="AlphaFoldDB" id="A0A9P8L1W0"/>
<feature type="coiled-coil region" evidence="3">
    <location>
        <begin position="152"/>
        <end position="194"/>
    </location>
</feature>
<accession>A0A9P8L1W0</accession>
<gene>
    <name evidence="5" type="ORF">GP486_008867</name>
</gene>
<dbReference type="GO" id="GO:0016757">
    <property type="term" value="F:glycosyltransferase activity"/>
    <property type="evidence" value="ECO:0007669"/>
    <property type="project" value="UniProtKB-KW"/>
</dbReference>
<organism evidence="5 6">
    <name type="scientific">Trichoglossum hirsutum</name>
    <dbReference type="NCBI Taxonomy" id="265104"/>
    <lineage>
        <taxon>Eukaryota</taxon>
        <taxon>Fungi</taxon>
        <taxon>Dikarya</taxon>
        <taxon>Ascomycota</taxon>
        <taxon>Pezizomycotina</taxon>
        <taxon>Geoglossomycetes</taxon>
        <taxon>Geoglossales</taxon>
        <taxon>Geoglossaceae</taxon>
        <taxon>Trichoglossum</taxon>
    </lineage>
</organism>
<evidence type="ECO:0000256" key="3">
    <source>
        <dbReference type="SAM" id="Coils"/>
    </source>
</evidence>
<keyword evidence="3" id="KW-0175">Coiled coil</keyword>
<dbReference type="GO" id="GO:0006487">
    <property type="term" value="P:protein N-linked glycosylation"/>
    <property type="evidence" value="ECO:0007669"/>
    <property type="project" value="TreeGrafter"/>
</dbReference>
<evidence type="ECO:0000256" key="1">
    <source>
        <dbReference type="ARBA" id="ARBA00022676"/>
    </source>
</evidence>
<evidence type="ECO:0000256" key="2">
    <source>
        <dbReference type="ARBA" id="ARBA00022679"/>
    </source>
</evidence>
<keyword evidence="2" id="KW-0808">Transferase</keyword>
<name>A0A9P8L1W0_9PEZI</name>